<reference evidence="3 4" key="1">
    <citation type="submission" date="2020-07" db="EMBL/GenBank/DDBJ databases">
        <title>Genomic Encyclopedia of Type Strains, Phase IV (KMG-V): Genome sequencing to study the core and pangenomes of soil and plant-associated prokaryotes.</title>
        <authorList>
            <person name="Whitman W."/>
        </authorList>
    </citation>
    <scope>NUCLEOTIDE SEQUENCE [LARGE SCALE GENOMIC DNA]</scope>
    <source>
        <strain evidence="3 4">SAS40</strain>
    </source>
</reference>
<sequence length="691" mass="73818">MTRNKKIAAGVVGTLVLLIVILVIVIATFDWNRLKPTINEKVSDAIGRQFAINGDLSVRWARDADTTGWRGWIPWPHVTANDITVANTDWGKAPQFASLQRGEFSLSPLPLLAHRVVIRHVQLTKPSADLQRLADGRANWDFKMKEDEDDKPSSWVIDLNEIAFDTGRVAFVDETLKADLEVAIDPLGKPIPFAELAGEAAANDARAISKADLRDYVFGWAVKGKYNAQSLSGDGKIGGMLALRESDVPFPLQANVKVGDTRGSVVGTFTDPMHLGKLDVKLKLSGASMADLFPLIGVALPDTPPYSTDGRLVAEISRPEGGHFEYRGFNGKVGESDIHGEISFDKITPRPKLAGRLTSNLLRLEDLGPLVGVQSGGAKKPDDSATKQPANKALPVQEFRTERWADMDADVTLAAKRIVHSAKLPISDLDVHAVLDAGKLTLDPLNFGMAGGTMRSTIALDGSKTPMQGRVKIGARKLQLKQLFADAKTMEKSLGEMNGDAAITGTGNSVATLLGTSNGEVKLLINDGVISQSLMEIAGLNVGNYVVSKLFGDDEVNINCAASDIAIKNGLATPNMFVFDTENAIINVTGETNFKTEAMDLDITPKSKGFRIFSLRSPLYVRGTFKDPKPGVHVGPLAARAAGMVALGVIAAPAAGLLALIAPSAGEDDSKCSAMLRQMQGAPQAPAPKGR</sequence>
<dbReference type="RefSeq" id="WP_179586826.1">
    <property type="nucleotide sequence ID" value="NZ_JACBYR010000001.1"/>
</dbReference>
<dbReference type="AlphaFoldDB" id="A0A7Y9IUQ0"/>
<name>A0A7Y9IUQ0_9BURK</name>
<organism evidence="3 4">
    <name type="scientific">Pigmentiphaga litoralis</name>
    <dbReference type="NCBI Taxonomy" id="516702"/>
    <lineage>
        <taxon>Bacteria</taxon>
        <taxon>Pseudomonadati</taxon>
        <taxon>Pseudomonadota</taxon>
        <taxon>Betaproteobacteria</taxon>
        <taxon>Burkholderiales</taxon>
        <taxon>Alcaligenaceae</taxon>
        <taxon>Pigmentiphaga</taxon>
    </lineage>
</organism>
<dbReference type="PANTHER" id="PTHR30441:SF9">
    <property type="entry name" value="ASMA FAMILY PROTEIN YHJG"/>
    <property type="match status" value="1"/>
</dbReference>
<evidence type="ECO:0000259" key="2">
    <source>
        <dbReference type="Pfam" id="PF05170"/>
    </source>
</evidence>
<dbReference type="GO" id="GO:0090313">
    <property type="term" value="P:regulation of protein targeting to membrane"/>
    <property type="evidence" value="ECO:0007669"/>
    <property type="project" value="TreeGrafter"/>
</dbReference>
<dbReference type="PANTHER" id="PTHR30441">
    <property type="entry name" value="DUF748 DOMAIN-CONTAINING PROTEIN"/>
    <property type="match status" value="1"/>
</dbReference>
<dbReference type="Proteomes" id="UP000542125">
    <property type="component" value="Unassembled WGS sequence"/>
</dbReference>
<feature type="transmembrane region" description="Helical" evidence="1">
    <location>
        <begin position="7"/>
        <end position="29"/>
    </location>
</feature>
<keyword evidence="1" id="KW-0472">Membrane</keyword>
<dbReference type="EMBL" id="JACBYR010000001">
    <property type="protein sequence ID" value="NYE83289.1"/>
    <property type="molecule type" value="Genomic_DNA"/>
</dbReference>
<dbReference type="InterPro" id="IPR052894">
    <property type="entry name" value="AsmA-related"/>
</dbReference>
<keyword evidence="1" id="KW-0812">Transmembrane</keyword>
<keyword evidence="4" id="KW-1185">Reference proteome</keyword>
<dbReference type="InterPro" id="IPR007844">
    <property type="entry name" value="AsmA"/>
</dbReference>
<keyword evidence="1" id="KW-1133">Transmembrane helix</keyword>
<accession>A0A7Y9IUQ0</accession>
<evidence type="ECO:0000313" key="3">
    <source>
        <dbReference type="EMBL" id="NYE83289.1"/>
    </source>
</evidence>
<evidence type="ECO:0000256" key="1">
    <source>
        <dbReference type="SAM" id="Phobius"/>
    </source>
</evidence>
<protein>
    <recommendedName>
        <fullName evidence="2">AsmA domain-containing protein</fullName>
    </recommendedName>
</protein>
<feature type="domain" description="AsmA" evidence="2">
    <location>
        <begin position="1"/>
        <end position="576"/>
    </location>
</feature>
<dbReference type="Pfam" id="PF05170">
    <property type="entry name" value="AsmA"/>
    <property type="match status" value="1"/>
</dbReference>
<comment type="caution">
    <text evidence="3">The sequence shown here is derived from an EMBL/GenBank/DDBJ whole genome shotgun (WGS) entry which is preliminary data.</text>
</comment>
<dbReference type="GO" id="GO:0005886">
    <property type="term" value="C:plasma membrane"/>
    <property type="evidence" value="ECO:0007669"/>
    <property type="project" value="TreeGrafter"/>
</dbReference>
<evidence type="ECO:0000313" key="4">
    <source>
        <dbReference type="Proteomes" id="UP000542125"/>
    </source>
</evidence>
<proteinExistence type="predicted"/>
<gene>
    <name evidence="3" type="ORF">FHW18_002560</name>
</gene>